<dbReference type="GO" id="GO:0008610">
    <property type="term" value="P:lipid biosynthetic process"/>
    <property type="evidence" value="ECO:0007669"/>
    <property type="project" value="TreeGrafter"/>
</dbReference>
<feature type="domain" description="Thioesterase" evidence="2">
    <location>
        <begin position="5"/>
        <end position="225"/>
    </location>
</feature>
<dbReference type="InterPro" id="IPR012223">
    <property type="entry name" value="TEII"/>
</dbReference>
<dbReference type="Proteomes" id="UP000316916">
    <property type="component" value="Unassembled WGS sequence"/>
</dbReference>
<comment type="similarity">
    <text evidence="1">Belongs to the thioesterase family.</text>
</comment>
<accession>A0A521EI64</accession>
<keyword evidence="4" id="KW-1185">Reference proteome</keyword>
<evidence type="ECO:0000256" key="1">
    <source>
        <dbReference type="ARBA" id="ARBA00007169"/>
    </source>
</evidence>
<evidence type="ECO:0000313" key="4">
    <source>
        <dbReference type="Proteomes" id="UP000316916"/>
    </source>
</evidence>
<dbReference type="PANTHER" id="PTHR11487">
    <property type="entry name" value="THIOESTERASE"/>
    <property type="match status" value="1"/>
</dbReference>
<gene>
    <name evidence="3" type="ORF">SAMN06265171_10889</name>
</gene>
<dbReference type="InterPro" id="IPR001031">
    <property type="entry name" value="Thioesterase"/>
</dbReference>
<dbReference type="RefSeq" id="WP_142719009.1">
    <property type="nucleotide sequence ID" value="NZ_FXTC01000008.1"/>
</dbReference>
<sequence length="241" mass="27433">MEKLTIYCFPFAGGNKYSYRGFIAHAPASLDFVPLEWPGRGARFKEPILNDLNAIVEDAFNNIKNQLDWNQPYAFYGHSMGATVGFLVAQKIVQSSLPKPLHLFFTGRSAPSVKRSKGHFHLLPKAQFIQKVRELGGMPEEILENSDLMDFVEPILRADFEALEKHDYQPAEPLDIPIDIVIGTKEDISIEQAFAWKKESTASVQIKQLDGDHFFIFNHSLHMMQFMTEKLKVTAYKANLK</sequence>
<dbReference type="PANTHER" id="PTHR11487:SF0">
    <property type="entry name" value="S-ACYL FATTY ACID SYNTHASE THIOESTERASE, MEDIUM CHAIN"/>
    <property type="match status" value="1"/>
</dbReference>
<evidence type="ECO:0000313" key="3">
    <source>
        <dbReference type="EMBL" id="SMO83624.1"/>
    </source>
</evidence>
<organism evidence="3 4">
    <name type="scientific">Chryseobacterium rhizoplanae</name>
    <dbReference type="NCBI Taxonomy" id="1609531"/>
    <lineage>
        <taxon>Bacteria</taxon>
        <taxon>Pseudomonadati</taxon>
        <taxon>Bacteroidota</taxon>
        <taxon>Flavobacteriia</taxon>
        <taxon>Flavobacteriales</taxon>
        <taxon>Weeksellaceae</taxon>
        <taxon>Chryseobacterium group</taxon>
        <taxon>Chryseobacterium</taxon>
    </lineage>
</organism>
<name>A0A521EI64_9FLAO</name>
<dbReference type="Pfam" id="PF00975">
    <property type="entry name" value="Thioesterase"/>
    <property type="match status" value="1"/>
</dbReference>
<reference evidence="3 4" key="1">
    <citation type="submission" date="2017-05" db="EMBL/GenBank/DDBJ databases">
        <authorList>
            <person name="Varghese N."/>
            <person name="Submissions S."/>
        </authorList>
    </citation>
    <scope>NUCLEOTIDE SEQUENCE [LARGE SCALE GENOMIC DNA]</scope>
    <source>
        <strain evidence="3 4">DSM 29371</strain>
    </source>
</reference>
<dbReference type="InterPro" id="IPR029058">
    <property type="entry name" value="AB_hydrolase_fold"/>
</dbReference>
<dbReference type="EMBL" id="FXTC01000008">
    <property type="protein sequence ID" value="SMO83624.1"/>
    <property type="molecule type" value="Genomic_DNA"/>
</dbReference>
<dbReference type="SUPFAM" id="SSF53474">
    <property type="entry name" value="alpha/beta-Hydrolases"/>
    <property type="match status" value="1"/>
</dbReference>
<evidence type="ECO:0000259" key="2">
    <source>
        <dbReference type="Pfam" id="PF00975"/>
    </source>
</evidence>
<protein>
    <submittedName>
        <fullName evidence="3">Surfactin synthase thioesterase subunit</fullName>
    </submittedName>
</protein>
<dbReference type="AlphaFoldDB" id="A0A521EI64"/>
<proteinExistence type="inferred from homology"/>
<dbReference type="Gene3D" id="3.40.50.1820">
    <property type="entry name" value="alpha/beta hydrolase"/>
    <property type="match status" value="1"/>
</dbReference>